<organism evidence="1 2">
    <name type="scientific">Mangrovibacter phragmitis</name>
    <dbReference type="NCBI Taxonomy" id="1691903"/>
    <lineage>
        <taxon>Bacteria</taxon>
        <taxon>Pseudomonadati</taxon>
        <taxon>Pseudomonadota</taxon>
        <taxon>Gammaproteobacteria</taxon>
        <taxon>Enterobacterales</taxon>
        <taxon>Enterobacteriaceae</taxon>
        <taxon>Mangrovibacter</taxon>
    </lineage>
</organism>
<gene>
    <name evidence="1" type="ORF">A9B99_05470</name>
</gene>
<name>A0A1B7LAB4_9ENTR</name>
<dbReference type="Proteomes" id="UP000078225">
    <property type="component" value="Unassembled WGS sequence"/>
</dbReference>
<reference evidence="2" key="1">
    <citation type="submission" date="2016-05" db="EMBL/GenBank/DDBJ databases">
        <authorList>
            <person name="Behera P."/>
            <person name="Vaishampayan P."/>
            <person name="Singh N."/>
            <person name="Raina V."/>
            <person name="Suar M."/>
            <person name="Pattnaik A."/>
            <person name="Rastogi G."/>
        </authorList>
    </citation>
    <scope>NUCLEOTIDE SEQUENCE [LARGE SCALE GENOMIC DNA]</scope>
    <source>
        <strain evidence="2">MP23</strain>
    </source>
</reference>
<proteinExistence type="predicted"/>
<accession>A0A1B7LAB4</accession>
<dbReference type="STRING" id="1691903.A9B99_05470"/>
<evidence type="ECO:0008006" key="3">
    <source>
        <dbReference type="Google" id="ProtNLM"/>
    </source>
</evidence>
<comment type="caution">
    <text evidence="1">The sequence shown here is derived from an EMBL/GenBank/DDBJ whole genome shotgun (WGS) entry which is preliminary data.</text>
</comment>
<sequence>MFKSKMTPAELAQIVGYQPQTINKWIKKHGWQTSQIKGVKGGKAHAIHMTQEVRRFMLSTRNLRQAAEQPETIPLSLISAESPLMDDDFFSSQLMSVLLQMCEEERRCLLSLLAREGISGMLSRLAIR</sequence>
<evidence type="ECO:0000313" key="1">
    <source>
        <dbReference type="EMBL" id="OAT79273.1"/>
    </source>
</evidence>
<dbReference type="EMBL" id="LYRP01000001">
    <property type="protein sequence ID" value="OAT79273.1"/>
    <property type="molecule type" value="Genomic_DNA"/>
</dbReference>
<protein>
    <recommendedName>
        <fullName evidence="3">DNA-binding transcriptional regulator</fullName>
    </recommendedName>
</protein>
<dbReference type="OrthoDB" id="6538337at2"/>
<dbReference type="InterPro" id="IPR009061">
    <property type="entry name" value="DNA-bd_dom_put_sf"/>
</dbReference>
<keyword evidence="2" id="KW-1185">Reference proteome</keyword>
<dbReference type="SUPFAM" id="SSF46955">
    <property type="entry name" value="Putative DNA-binding domain"/>
    <property type="match status" value="1"/>
</dbReference>
<dbReference type="InterPro" id="IPR010749">
    <property type="entry name" value="YfeC-like"/>
</dbReference>
<evidence type="ECO:0000313" key="2">
    <source>
        <dbReference type="Proteomes" id="UP000078225"/>
    </source>
</evidence>
<dbReference type="Pfam" id="PF07037">
    <property type="entry name" value="YfeC-like"/>
    <property type="match status" value="1"/>
</dbReference>
<dbReference type="AlphaFoldDB" id="A0A1B7LAB4"/>